<reference evidence="1 2" key="1">
    <citation type="journal article" date="2014" name="Agronomy (Basel)">
        <title>A Draft Genome Sequence for Ensete ventricosum, the Drought-Tolerant Tree Against Hunger.</title>
        <authorList>
            <person name="Harrison J."/>
            <person name="Moore K.A."/>
            <person name="Paszkiewicz K."/>
            <person name="Jones T."/>
            <person name="Grant M."/>
            <person name="Ambacheew D."/>
            <person name="Muzemil S."/>
            <person name="Studholme D.J."/>
        </authorList>
    </citation>
    <scope>NUCLEOTIDE SEQUENCE [LARGE SCALE GENOMIC DNA]</scope>
</reference>
<name>A0A426X6Y3_ENSVE</name>
<accession>A0A426X6Y3</accession>
<protein>
    <submittedName>
        <fullName evidence="1">Uncharacterized protein</fullName>
    </submittedName>
</protein>
<evidence type="ECO:0000313" key="2">
    <source>
        <dbReference type="Proteomes" id="UP000287651"/>
    </source>
</evidence>
<comment type="caution">
    <text evidence="1">The sequence shown here is derived from an EMBL/GenBank/DDBJ whole genome shotgun (WGS) entry which is preliminary data.</text>
</comment>
<dbReference type="AlphaFoldDB" id="A0A426X6Y3"/>
<organism evidence="1 2">
    <name type="scientific">Ensete ventricosum</name>
    <name type="common">Abyssinian banana</name>
    <name type="synonym">Musa ensete</name>
    <dbReference type="NCBI Taxonomy" id="4639"/>
    <lineage>
        <taxon>Eukaryota</taxon>
        <taxon>Viridiplantae</taxon>
        <taxon>Streptophyta</taxon>
        <taxon>Embryophyta</taxon>
        <taxon>Tracheophyta</taxon>
        <taxon>Spermatophyta</taxon>
        <taxon>Magnoliopsida</taxon>
        <taxon>Liliopsida</taxon>
        <taxon>Zingiberales</taxon>
        <taxon>Musaceae</taxon>
        <taxon>Ensete</taxon>
    </lineage>
</organism>
<gene>
    <name evidence="1" type="ORF">B296_00023897</name>
</gene>
<dbReference type="Proteomes" id="UP000287651">
    <property type="component" value="Unassembled WGS sequence"/>
</dbReference>
<sequence length="69" mass="7405">MDHYPLATVNPAPIAAQPPPFLALEFVPRLGEKSRRPSMPEIADSSPGSLIAGATVGLPRLNSLRSDRR</sequence>
<proteinExistence type="predicted"/>
<dbReference type="EMBL" id="AMZH03025339">
    <property type="protein sequence ID" value="RRT35235.1"/>
    <property type="molecule type" value="Genomic_DNA"/>
</dbReference>
<evidence type="ECO:0000313" key="1">
    <source>
        <dbReference type="EMBL" id="RRT35235.1"/>
    </source>
</evidence>